<name>A0A812LJT3_9DINO</name>
<evidence type="ECO:0000256" key="1">
    <source>
        <dbReference type="SAM" id="SignalP"/>
    </source>
</evidence>
<reference evidence="2" key="1">
    <citation type="submission" date="2021-02" db="EMBL/GenBank/DDBJ databases">
        <authorList>
            <person name="Dougan E. K."/>
            <person name="Rhodes N."/>
            <person name="Thang M."/>
            <person name="Chan C."/>
        </authorList>
    </citation>
    <scope>NUCLEOTIDE SEQUENCE</scope>
</reference>
<feature type="signal peptide" evidence="1">
    <location>
        <begin position="1"/>
        <end position="21"/>
    </location>
</feature>
<dbReference type="EMBL" id="CAJNDS010001049">
    <property type="protein sequence ID" value="CAE7245441.1"/>
    <property type="molecule type" value="Genomic_DNA"/>
</dbReference>
<dbReference type="AlphaFoldDB" id="A0A812LJT3"/>
<protein>
    <recommendedName>
        <fullName evidence="4">GH18 domain-containing protein</fullName>
    </recommendedName>
</protein>
<evidence type="ECO:0008006" key="4">
    <source>
        <dbReference type="Google" id="ProtNLM"/>
    </source>
</evidence>
<accession>A0A812LJT3</accession>
<keyword evidence="1" id="KW-0732">Signal</keyword>
<evidence type="ECO:0000313" key="3">
    <source>
        <dbReference type="Proteomes" id="UP000604046"/>
    </source>
</evidence>
<gene>
    <name evidence="2" type="ORF">SNAT2548_LOCUS11579</name>
</gene>
<comment type="caution">
    <text evidence="2">The sequence shown here is derived from an EMBL/GenBank/DDBJ whole genome shotgun (WGS) entry which is preliminary data.</text>
</comment>
<dbReference type="Proteomes" id="UP000604046">
    <property type="component" value="Unassembled WGS sequence"/>
</dbReference>
<dbReference type="OrthoDB" id="10250680at2759"/>
<proteinExistence type="predicted"/>
<feature type="chain" id="PRO_5032689648" description="GH18 domain-containing protein" evidence="1">
    <location>
        <begin position="22"/>
        <end position="460"/>
    </location>
</feature>
<organism evidence="2 3">
    <name type="scientific">Symbiodinium natans</name>
    <dbReference type="NCBI Taxonomy" id="878477"/>
    <lineage>
        <taxon>Eukaryota</taxon>
        <taxon>Sar</taxon>
        <taxon>Alveolata</taxon>
        <taxon>Dinophyceae</taxon>
        <taxon>Suessiales</taxon>
        <taxon>Symbiodiniaceae</taxon>
        <taxon>Symbiodinium</taxon>
    </lineage>
</organism>
<evidence type="ECO:0000313" key="2">
    <source>
        <dbReference type="EMBL" id="CAE7245441.1"/>
    </source>
</evidence>
<sequence length="460" mass="50552">MELLMTCLGAFLALTSRHAEASVSLAEAAEHGAPKEFPLCGDALCNSIYPGSWCRASNGVCQWADVPCSCQVTSSPPTASTTSTVTTAGSITSVNPQPTTSQASQLCGNELCQSIRPDSWCRASNGVCQWTNDPCRCAATTSETSTTSAIVTLPTTSRRAPDEERYVRTDKSLYVWNTGDLSRAWWEWTSEHIDLLVSVCRVHGFKRAIVFIGSLEWDWQIFQGSMLPHQENFVRLFAGLRAAGVMPYACFYLNDAPNDLSNWQRAADVVSAVHHFNQAFPDSRLEGIDGDQEPQSISSEYLQMNEVMRARREELGSEITLTASLKPGWLSRTYQGQAMLQAALTSLDVGMIMAYRSSAELSQAWGDQALVLAAAAGKGMCVAIETSPRAPETDSFWEMASTDKTRFLQMVVDMDEHYRSGADSSLFRGLVIHDYEGFFEAMYGMKAPDYPGRVVTTLYA</sequence>
<keyword evidence="3" id="KW-1185">Reference proteome</keyword>